<keyword evidence="1" id="KW-0560">Oxidoreductase</keyword>
<dbReference type="SUPFAM" id="SSF51905">
    <property type="entry name" value="FAD/NAD(P)-binding domain"/>
    <property type="match status" value="1"/>
</dbReference>
<comment type="caution">
    <text evidence="2">The sequence shown here is derived from an EMBL/GenBank/DDBJ whole genome shotgun (WGS) entry which is preliminary data.</text>
</comment>
<organism evidence="2 3">
    <name type="scientific">Polarella glacialis</name>
    <name type="common">Dinoflagellate</name>
    <dbReference type="NCBI Taxonomy" id="89957"/>
    <lineage>
        <taxon>Eukaryota</taxon>
        <taxon>Sar</taxon>
        <taxon>Alveolata</taxon>
        <taxon>Dinophyceae</taxon>
        <taxon>Suessiales</taxon>
        <taxon>Suessiaceae</taxon>
        <taxon>Polarella</taxon>
    </lineage>
</organism>
<reference evidence="2" key="1">
    <citation type="submission" date="2021-02" db="EMBL/GenBank/DDBJ databases">
        <authorList>
            <person name="Dougan E. K."/>
            <person name="Rhodes N."/>
            <person name="Thang M."/>
            <person name="Chan C."/>
        </authorList>
    </citation>
    <scope>NUCLEOTIDE SEQUENCE</scope>
</reference>
<evidence type="ECO:0000313" key="2">
    <source>
        <dbReference type="EMBL" id="CAE8725413.1"/>
    </source>
</evidence>
<name>A0A813LEM8_POLGL</name>
<gene>
    <name evidence="2" type="ORF">PGLA2088_LOCUS44108</name>
</gene>
<dbReference type="GO" id="GO:0004497">
    <property type="term" value="F:monooxygenase activity"/>
    <property type="evidence" value="ECO:0007669"/>
    <property type="project" value="TreeGrafter"/>
</dbReference>
<dbReference type="GO" id="GO:0050660">
    <property type="term" value="F:flavin adenine dinucleotide binding"/>
    <property type="evidence" value="ECO:0007669"/>
    <property type="project" value="TreeGrafter"/>
</dbReference>
<dbReference type="Proteomes" id="UP000626109">
    <property type="component" value="Unassembled WGS sequence"/>
</dbReference>
<dbReference type="InterPro" id="IPR050982">
    <property type="entry name" value="Auxin_biosynth/cation_transpt"/>
</dbReference>
<evidence type="ECO:0000256" key="1">
    <source>
        <dbReference type="ARBA" id="ARBA00023002"/>
    </source>
</evidence>
<evidence type="ECO:0000313" key="3">
    <source>
        <dbReference type="Proteomes" id="UP000626109"/>
    </source>
</evidence>
<dbReference type="AlphaFoldDB" id="A0A813LEM8"/>
<dbReference type="InterPro" id="IPR036188">
    <property type="entry name" value="FAD/NAD-bd_sf"/>
</dbReference>
<protein>
    <submittedName>
        <fullName evidence="2">Uncharacterized protein</fullName>
    </submittedName>
</protein>
<dbReference type="Gene3D" id="3.50.50.60">
    <property type="entry name" value="FAD/NAD(P)-binding domain"/>
    <property type="match status" value="2"/>
</dbReference>
<dbReference type="PANTHER" id="PTHR43539">
    <property type="entry name" value="FLAVIN-BINDING MONOOXYGENASE-LIKE PROTEIN (AFU_ORTHOLOGUE AFUA_4G09220)"/>
    <property type="match status" value="1"/>
</dbReference>
<dbReference type="PANTHER" id="PTHR43539:SF78">
    <property type="entry name" value="FLAVIN-CONTAINING MONOOXYGENASE"/>
    <property type="match status" value="1"/>
</dbReference>
<dbReference type="EMBL" id="CAJNNW010035068">
    <property type="protein sequence ID" value="CAE8725413.1"/>
    <property type="molecule type" value="Genomic_DNA"/>
</dbReference>
<sequence length="627" mass="71540">MSHATTGVPVGGTRSQTARTCTLCVVGSDEELQIPVTISTRVRPVKELLVQKTGCNFEDLQFMVKTGVYTKKLMDTDEVRSRVLVKGIASFRRQQKQYAHPHAIIGAGHNGLRQALVFAEEKDSNYVLFDRRDRIGGTSWLAHANKWSKVQTELGTYHLNYSDQCECPQGMSPWPSRDELLDHFEQVADDWGLRPHFRLSTDVLRYGVQESQDGTGDRSYNLTLRSTKQADAQETKLTVSSLILFPGNLTNPRREEYKGEDVFGGPISYGMFDETNYDELSGKNVAIVGFGAFAVENIRTCCEHRANKIYLVCRRKNICMPRMVSWWINGSVFPVSAGDVMREMEGMYKMIGEDPWSYYAVQSNESRSNVTIYQKARFGIGDIYFLSRYYGKTVVVEDTIKKLSRNTVHLDSGTKLENVEAVLKLLGFVAEWSVDKFLQLKHLYGFWVNDDYRVATISEFPTINAQRFSTTSLSQGAIGWCKMFYYFWKYPGDFEKLLALGMVNKHFPNIEKDEPGYVVDSKNGSQAMIVVISACPGLGEVMNKYDDRFKRSKQWGTHSLEAIQAAAAEDWMRYCQMFKDAGDDRPFPPYPFPVERLKKMVETQDKAEGQKMLKKGYIQSFSDEFFR</sequence>
<accession>A0A813LEM8</accession>
<proteinExistence type="predicted"/>